<evidence type="ECO:0000313" key="4">
    <source>
        <dbReference type="EMBL" id="MFL9840945.1"/>
    </source>
</evidence>
<feature type="transmembrane region" description="Helical" evidence="1">
    <location>
        <begin position="207"/>
        <end position="230"/>
    </location>
</feature>
<dbReference type="InterPro" id="IPR027005">
    <property type="entry name" value="PMT-like"/>
</dbReference>
<dbReference type="EMBL" id="JBELQC010000001">
    <property type="protein sequence ID" value="MFL9840945.1"/>
    <property type="molecule type" value="Genomic_DNA"/>
</dbReference>
<feature type="transmembrane region" description="Helical" evidence="1">
    <location>
        <begin position="317"/>
        <end position="337"/>
    </location>
</feature>
<keyword evidence="1 4" id="KW-0808">Transferase</keyword>
<feature type="transmembrane region" description="Helical" evidence="1">
    <location>
        <begin position="158"/>
        <end position="173"/>
    </location>
</feature>
<feature type="transmembrane region" description="Helical" evidence="1">
    <location>
        <begin position="375"/>
        <end position="396"/>
    </location>
</feature>
<comment type="subcellular location">
    <subcellularLocation>
        <location evidence="1">Cell membrane</location>
    </subcellularLocation>
</comment>
<gene>
    <name evidence="4" type="ORF">ABS767_08235</name>
</gene>
<dbReference type="Proteomes" id="UP001629244">
    <property type="component" value="Unassembled WGS sequence"/>
</dbReference>
<dbReference type="Pfam" id="PF13231">
    <property type="entry name" value="PMT_2"/>
    <property type="match status" value="1"/>
</dbReference>
<dbReference type="InterPro" id="IPR032421">
    <property type="entry name" value="PMT_4TMC"/>
</dbReference>
<comment type="similarity">
    <text evidence="1">Belongs to the glycosyltransferase 39 family.</text>
</comment>
<feature type="domain" description="Protein O-mannosyl-transferase C-terminal four TM" evidence="3">
    <location>
        <begin position="238"/>
        <end position="411"/>
    </location>
</feature>
<dbReference type="PANTHER" id="PTHR10050:SF53">
    <property type="entry name" value="CHROMOSOME UNDETERMINED SCAFFOLD_67, WHOLE GENOME SHOTGUN SEQUENCE"/>
    <property type="match status" value="1"/>
</dbReference>
<feature type="transmembrane region" description="Helical" evidence="1">
    <location>
        <begin position="110"/>
        <end position="128"/>
    </location>
</feature>
<dbReference type="Pfam" id="PF16192">
    <property type="entry name" value="PMT_4TMC"/>
    <property type="match status" value="1"/>
</dbReference>
<proteinExistence type="inferred from homology"/>
<comment type="pathway">
    <text evidence="1">Protein modification; protein glycosylation.</text>
</comment>
<dbReference type="PANTHER" id="PTHR10050">
    <property type="entry name" value="DOLICHYL-PHOSPHATE-MANNOSE--PROTEIN MANNOSYLTRANSFERASE"/>
    <property type="match status" value="1"/>
</dbReference>
<protein>
    <recommendedName>
        <fullName evidence="1">Polyprenol-phosphate-mannose--protein mannosyltransferase</fullName>
        <ecNumber evidence="1">2.4.1.-</ecNumber>
    </recommendedName>
</protein>
<feature type="domain" description="Glycosyltransferase RgtA/B/C/D-like" evidence="2">
    <location>
        <begin position="59"/>
        <end position="195"/>
    </location>
</feature>
<name>A0ABW8YP50_9SPHN</name>
<dbReference type="InterPro" id="IPR038731">
    <property type="entry name" value="RgtA/B/C-like"/>
</dbReference>
<dbReference type="GO" id="GO:0016757">
    <property type="term" value="F:glycosyltransferase activity"/>
    <property type="evidence" value="ECO:0007669"/>
    <property type="project" value="UniProtKB-KW"/>
</dbReference>
<sequence>MLDRLEQRPALLALLIAVVAQALFTIGVERPSILLFDEVHYVTAARVLLDFSHITNPEHPMLGKSLIALGIHLFGDNAIGWRAFSTLFGTATIVGVYAFTLLLARATRPALFAAIFALLGQMVFVQARIGMLDIFMGGFLVWAGVAFLAAMRADSRRVWVWWTASAMLFGAAVGVKWAAVPYVAFTGLAFLWLRHRDPGRFGGMHGLPALAVMGVVSIATYFATFAPAFFDETGPMTLERLIPFQLEMWALQTQVLAPHNYQSSWWTWPLMLRPIWYFYEPDQGAMRGVLLIGNPAILWTGLVAVAACWWAGLRQKAGVPLAAAMLWTFSIGIWAIIPKSLGFFYYYYLPSIILCVVLAVALHHWRDALKRRDEWLLIPAVGAFAYFYPILSAQALSSERAFTRWMWLPGWA</sequence>
<dbReference type="EC" id="2.4.1.-" evidence="1"/>
<reference evidence="4 5" key="1">
    <citation type="submission" date="2024-06" db="EMBL/GenBank/DDBJ databases">
        <authorList>
            <person name="Kaempfer P."/>
            <person name="Viver T."/>
        </authorList>
    </citation>
    <scope>NUCLEOTIDE SEQUENCE [LARGE SCALE GENOMIC DNA]</scope>
    <source>
        <strain evidence="4 5">ST-64</strain>
    </source>
</reference>
<evidence type="ECO:0000259" key="3">
    <source>
        <dbReference type="Pfam" id="PF16192"/>
    </source>
</evidence>
<organism evidence="4 5">
    <name type="scientific">Sphingomonas plantiphila</name>
    <dbReference type="NCBI Taxonomy" id="3163295"/>
    <lineage>
        <taxon>Bacteria</taxon>
        <taxon>Pseudomonadati</taxon>
        <taxon>Pseudomonadota</taxon>
        <taxon>Alphaproteobacteria</taxon>
        <taxon>Sphingomonadales</taxon>
        <taxon>Sphingomonadaceae</taxon>
        <taxon>Sphingomonas</taxon>
    </lineage>
</organism>
<comment type="caution">
    <text evidence="4">The sequence shown here is derived from an EMBL/GenBank/DDBJ whole genome shotgun (WGS) entry which is preliminary data.</text>
</comment>
<dbReference type="RefSeq" id="WP_408077864.1">
    <property type="nucleotide sequence ID" value="NZ_JBELQC010000001.1"/>
</dbReference>
<feature type="transmembrane region" description="Helical" evidence="1">
    <location>
        <begin position="343"/>
        <end position="363"/>
    </location>
</feature>
<evidence type="ECO:0000259" key="2">
    <source>
        <dbReference type="Pfam" id="PF13231"/>
    </source>
</evidence>
<feature type="transmembrane region" description="Helical" evidence="1">
    <location>
        <begin position="79"/>
        <end position="103"/>
    </location>
</feature>
<keyword evidence="1 4" id="KW-0328">Glycosyltransferase</keyword>
<accession>A0ABW8YP50</accession>
<comment type="function">
    <text evidence="1">Protein O-mannosyltransferase that catalyzes the transfer of a single mannose residue from a polyprenol phospho-mannosyl lipidic donor to the hydroxyl group of selected serine and threonine residues in acceptor proteins.</text>
</comment>
<evidence type="ECO:0000313" key="5">
    <source>
        <dbReference type="Proteomes" id="UP001629244"/>
    </source>
</evidence>
<keyword evidence="1" id="KW-0472">Membrane</keyword>
<feature type="transmembrane region" description="Helical" evidence="1">
    <location>
        <begin position="134"/>
        <end position="151"/>
    </location>
</feature>
<keyword evidence="1" id="KW-1003">Cell membrane</keyword>
<keyword evidence="1" id="KW-1133">Transmembrane helix</keyword>
<evidence type="ECO:0000256" key="1">
    <source>
        <dbReference type="RuleBase" id="RU367007"/>
    </source>
</evidence>
<keyword evidence="1" id="KW-0812">Transmembrane</keyword>
<feature type="transmembrane region" description="Helical" evidence="1">
    <location>
        <begin position="288"/>
        <end position="310"/>
    </location>
</feature>
<keyword evidence="5" id="KW-1185">Reference proteome</keyword>